<sequence length="138" mass="15692">MISHPYSRSDTLFSSTPRLYSIPSDNQYAIPSIVRSAILSASLKPVVKRRVESNAYRLSTGLINSRVNILHYRERAIYHMDKDNLYFMGKESPNKGAWIEIMLMKVRVGDSYKPYSTYYMMLPPDIHESGALIGKGVG</sequence>
<dbReference type="Gramene" id="ERN19599">
    <property type="protein sequence ID" value="ERN19599"/>
    <property type="gene ID" value="AMTR_s00062p00116740"/>
</dbReference>
<evidence type="ECO:0000313" key="2">
    <source>
        <dbReference type="Proteomes" id="UP000017836"/>
    </source>
</evidence>
<gene>
    <name evidence="1" type="ORF">AMTR_s00062p00116740</name>
</gene>
<keyword evidence="2" id="KW-1185">Reference proteome</keyword>
<reference evidence="2" key="1">
    <citation type="journal article" date="2013" name="Science">
        <title>The Amborella genome and the evolution of flowering plants.</title>
        <authorList>
            <consortium name="Amborella Genome Project"/>
        </authorList>
    </citation>
    <scope>NUCLEOTIDE SEQUENCE [LARGE SCALE GENOMIC DNA]</scope>
</reference>
<dbReference type="EMBL" id="KI392068">
    <property type="protein sequence ID" value="ERN19599.1"/>
    <property type="molecule type" value="Genomic_DNA"/>
</dbReference>
<dbReference type="AlphaFoldDB" id="U5DAR4"/>
<name>U5DAR4_AMBTC</name>
<organism evidence="1 2">
    <name type="scientific">Amborella trichopoda</name>
    <dbReference type="NCBI Taxonomy" id="13333"/>
    <lineage>
        <taxon>Eukaryota</taxon>
        <taxon>Viridiplantae</taxon>
        <taxon>Streptophyta</taxon>
        <taxon>Embryophyta</taxon>
        <taxon>Tracheophyta</taxon>
        <taxon>Spermatophyta</taxon>
        <taxon>Magnoliopsida</taxon>
        <taxon>Amborellales</taxon>
        <taxon>Amborellaceae</taxon>
        <taxon>Amborella</taxon>
    </lineage>
</organism>
<evidence type="ECO:0000313" key="1">
    <source>
        <dbReference type="EMBL" id="ERN19599.1"/>
    </source>
</evidence>
<proteinExistence type="predicted"/>
<dbReference type="HOGENOM" id="CLU_1857964_0_0_1"/>
<dbReference type="Proteomes" id="UP000017836">
    <property type="component" value="Unassembled WGS sequence"/>
</dbReference>
<protein>
    <submittedName>
        <fullName evidence="1">Uncharacterized protein</fullName>
    </submittedName>
</protein>
<accession>U5DAR4</accession>